<evidence type="ECO:0000313" key="1">
    <source>
        <dbReference type="EMBL" id="CDW49467.1"/>
    </source>
</evidence>
<accession>A0A0K2VH05</accession>
<reference evidence="1" key="1">
    <citation type="submission" date="2014-05" db="EMBL/GenBank/DDBJ databases">
        <authorList>
            <person name="Chronopoulou M."/>
        </authorList>
    </citation>
    <scope>NUCLEOTIDE SEQUENCE</scope>
    <source>
        <tissue evidence="1">Whole organism</tissue>
    </source>
</reference>
<dbReference type="AlphaFoldDB" id="A0A0K2VH05"/>
<organism evidence="1">
    <name type="scientific">Lepeophtheirus salmonis</name>
    <name type="common">Salmon louse</name>
    <name type="synonym">Caligus salmonis</name>
    <dbReference type="NCBI Taxonomy" id="72036"/>
    <lineage>
        <taxon>Eukaryota</taxon>
        <taxon>Metazoa</taxon>
        <taxon>Ecdysozoa</taxon>
        <taxon>Arthropoda</taxon>
        <taxon>Crustacea</taxon>
        <taxon>Multicrustacea</taxon>
        <taxon>Hexanauplia</taxon>
        <taxon>Copepoda</taxon>
        <taxon>Siphonostomatoida</taxon>
        <taxon>Caligidae</taxon>
        <taxon>Lepeophtheirus</taxon>
    </lineage>
</organism>
<sequence length="36" mass="4226">FSVNDSTHSENYLNFTIYNRVISINDIIYQHPPLIS</sequence>
<proteinExistence type="predicted"/>
<dbReference type="EMBL" id="HACA01032106">
    <property type="protein sequence ID" value="CDW49467.1"/>
    <property type="molecule type" value="Transcribed_RNA"/>
</dbReference>
<name>A0A0K2VH05_LEPSM</name>
<protein>
    <submittedName>
        <fullName evidence="1">Uncharacterized protein</fullName>
    </submittedName>
</protein>
<feature type="non-terminal residue" evidence="1">
    <location>
        <position position="1"/>
    </location>
</feature>